<dbReference type="PANTHER" id="PTHR44145">
    <property type="entry name" value="DNAJ HOMOLOG SUBFAMILY A MEMBER 3, MITOCHONDRIAL"/>
    <property type="match status" value="1"/>
</dbReference>
<sequence length="319" mass="35099">MPLRYYHPPRGVILRHIANPPHHVPLNNNLPPCRPFHSSRHDRAPAGSSNPDDSTHDHYDTLNVHPSATPAEIKKSYFHLSKLHHPDHNPSDPSSSHRFMRISEAYTILSHPANRARYDRSRATNPRYAHHFHPHPPKTGSYHSTNPAGGRPASGLSSRRKTTFQGPPPSFYKSGGWGAHASKRRAAHESSTAQQASPEGKTAHPHQRATAKDHPGWEGTGPESNPGMGFGQDPYYKYGFGGFGYGTNTGSNPFFDPHSHERTHKRHDERRAKRAMRRRGLSLDADDNMIGTFLVLSGCVAASVLGAVVIGGFGGGFGR</sequence>
<dbReference type="PANTHER" id="PTHR44145:SF3">
    <property type="entry name" value="DNAJ HOMOLOG SUBFAMILY A MEMBER 3, MITOCHONDRIAL"/>
    <property type="match status" value="1"/>
</dbReference>
<dbReference type="EMBL" id="JAULSY010000018">
    <property type="protein sequence ID" value="KAK0671779.1"/>
    <property type="molecule type" value="Genomic_DNA"/>
</dbReference>
<dbReference type="SMART" id="SM00271">
    <property type="entry name" value="DnaJ"/>
    <property type="match status" value="1"/>
</dbReference>
<keyword evidence="1" id="KW-0143">Chaperone</keyword>
<dbReference type="InterPro" id="IPR001623">
    <property type="entry name" value="DnaJ_domain"/>
</dbReference>
<protein>
    <recommendedName>
        <fullName evidence="4">J domain-containing protein</fullName>
    </recommendedName>
</protein>
<keyword evidence="3" id="KW-0472">Membrane</keyword>
<evidence type="ECO:0000313" key="5">
    <source>
        <dbReference type="EMBL" id="KAK0671779.1"/>
    </source>
</evidence>
<dbReference type="InterPro" id="IPR051938">
    <property type="entry name" value="Apopto_cytoskel_mod"/>
</dbReference>
<feature type="domain" description="J" evidence="4">
    <location>
        <begin position="57"/>
        <end position="122"/>
    </location>
</feature>
<dbReference type="PROSITE" id="PS50076">
    <property type="entry name" value="DNAJ_2"/>
    <property type="match status" value="1"/>
</dbReference>
<feature type="transmembrane region" description="Helical" evidence="3">
    <location>
        <begin position="289"/>
        <end position="313"/>
    </location>
</feature>
<dbReference type="InterPro" id="IPR036869">
    <property type="entry name" value="J_dom_sf"/>
</dbReference>
<evidence type="ECO:0000313" key="6">
    <source>
        <dbReference type="Proteomes" id="UP001174997"/>
    </source>
</evidence>
<reference evidence="5" key="1">
    <citation type="submission" date="2023-06" db="EMBL/GenBank/DDBJ databases">
        <title>Genome-scale phylogeny and comparative genomics of the fungal order Sordariales.</title>
        <authorList>
            <consortium name="Lawrence Berkeley National Laboratory"/>
            <person name="Hensen N."/>
            <person name="Bonometti L."/>
            <person name="Westerberg I."/>
            <person name="Brannstrom I.O."/>
            <person name="Guillou S."/>
            <person name="Cros-Aarteil S."/>
            <person name="Calhoun S."/>
            <person name="Haridas S."/>
            <person name="Kuo A."/>
            <person name="Mondo S."/>
            <person name="Pangilinan J."/>
            <person name="Riley R."/>
            <person name="Labutti K."/>
            <person name="Andreopoulos B."/>
            <person name="Lipzen A."/>
            <person name="Chen C."/>
            <person name="Yanf M."/>
            <person name="Daum C."/>
            <person name="Ng V."/>
            <person name="Clum A."/>
            <person name="Steindorff A."/>
            <person name="Ohm R."/>
            <person name="Martin F."/>
            <person name="Silar P."/>
            <person name="Natvig D."/>
            <person name="Lalanne C."/>
            <person name="Gautier V."/>
            <person name="Ament-Velasquez S.L."/>
            <person name="Kruys A."/>
            <person name="Hutchinson M.I."/>
            <person name="Powell A.J."/>
            <person name="Barry K."/>
            <person name="Miller A.N."/>
            <person name="Grigoriev I.V."/>
            <person name="Debuchy R."/>
            <person name="Gladieux P."/>
            <person name="Thoren M.H."/>
            <person name="Johannesson H."/>
        </authorList>
    </citation>
    <scope>NUCLEOTIDE SEQUENCE</scope>
    <source>
        <strain evidence="5">CBS 307.81</strain>
    </source>
</reference>
<evidence type="ECO:0000256" key="2">
    <source>
        <dbReference type="SAM" id="MobiDB-lite"/>
    </source>
</evidence>
<name>A0AA40DFK2_9PEZI</name>
<evidence type="ECO:0000256" key="1">
    <source>
        <dbReference type="ARBA" id="ARBA00023186"/>
    </source>
</evidence>
<keyword evidence="3" id="KW-1133">Transmembrane helix</keyword>
<comment type="caution">
    <text evidence="5">The sequence shown here is derived from an EMBL/GenBank/DDBJ whole genome shotgun (WGS) entry which is preliminary data.</text>
</comment>
<evidence type="ECO:0000259" key="4">
    <source>
        <dbReference type="PROSITE" id="PS50076"/>
    </source>
</evidence>
<dbReference type="Proteomes" id="UP001174997">
    <property type="component" value="Unassembled WGS sequence"/>
</dbReference>
<proteinExistence type="predicted"/>
<organism evidence="5 6">
    <name type="scientific">Cercophora samala</name>
    <dbReference type="NCBI Taxonomy" id="330535"/>
    <lineage>
        <taxon>Eukaryota</taxon>
        <taxon>Fungi</taxon>
        <taxon>Dikarya</taxon>
        <taxon>Ascomycota</taxon>
        <taxon>Pezizomycotina</taxon>
        <taxon>Sordariomycetes</taxon>
        <taxon>Sordariomycetidae</taxon>
        <taxon>Sordariales</taxon>
        <taxon>Lasiosphaeriaceae</taxon>
        <taxon>Cercophora</taxon>
    </lineage>
</organism>
<dbReference type="CDD" id="cd06257">
    <property type="entry name" value="DnaJ"/>
    <property type="match status" value="1"/>
</dbReference>
<dbReference type="AlphaFoldDB" id="A0AA40DFK2"/>
<evidence type="ECO:0000256" key="3">
    <source>
        <dbReference type="SAM" id="Phobius"/>
    </source>
</evidence>
<dbReference type="Pfam" id="PF00226">
    <property type="entry name" value="DnaJ"/>
    <property type="match status" value="1"/>
</dbReference>
<feature type="region of interest" description="Disordered" evidence="2">
    <location>
        <begin position="127"/>
        <end position="230"/>
    </location>
</feature>
<accession>A0AA40DFK2</accession>
<keyword evidence="6" id="KW-1185">Reference proteome</keyword>
<keyword evidence="3" id="KW-0812">Transmembrane</keyword>
<feature type="region of interest" description="Disordered" evidence="2">
    <location>
        <begin position="25"/>
        <end position="58"/>
    </location>
</feature>
<dbReference type="Gene3D" id="1.10.287.110">
    <property type="entry name" value="DnaJ domain"/>
    <property type="match status" value="1"/>
</dbReference>
<dbReference type="PRINTS" id="PR00625">
    <property type="entry name" value="JDOMAIN"/>
</dbReference>
<dbReference type="SUPFAM" id="SSF46565">
    <property type="entry name" value="Chaperone J-domain"/>
    <property type="match status" value="1"/>
</dbReference>
<gene>
    <name evidence="5" type="ORF">QBC41DRAFT_45762</name>
</gene>